<reference evidence="3" key="1">
    <citation type="journal article" date="2014" name="Int. J. Syst. Evol. Microbiol.">
        <title>Complete genome sequence of Corynebacterium casei LMG S-19264T (=DSM 44701T), isolated from a smear-ripened cheese.</title>
        <authorList>
            <consortium name="US DOE Joint Genome Institute (JGI-PGF)"/>
            <person name="Walter F."/>
            <person name="Albersmeier A."/>
            <person name="Kalinowski J."/>
            <person name="Ruckert C."/>
        </authorList>
    </citation>
    <scope>NUCLEOTIDE SEQUENCE</scope>
    <source>
        <strain evidence="3">NBRC 108769</strain>
    </source>
</reference>
<dbReference type="PROSITE" id="PS51688">
    <property type="entry name" value="ICA"/>
    <property type="match status" value="1"/>
</dbReference>
<name>A0AA37SPF1_9BACT</name>
<dbReference type="EMBL" id="BSOH01000014">
    <property type="protein sequence ID" value="GLR17657.1"/>
    <property type="molecule type" value="Genomic_DNA"/>
</dbReference>
<dbReference type="Proteomes" id="UP001156666">
    <property type="component" value="Unassembled WGS sequence"/>
</dbReference>
<dbReference type="AlphaFoldDB" id="A0AA37SPF1"/>
<proteinExistence type="predicted"/>
<feature type="domain" description="Peptidase S74" evidence="2">
    <location>
        <begin position="382"/>
        <end position="477"/>
    </location>
</feature>
<organism evidence="3 4">
    <name type="scientific">Portibacter lacus</name>
    <dbReference type="NCBI Taxonomy" id="1099794"/>
    <lineage>
        <taxon>Bacteria</taxon>
        <taxon>Pseudomonadati</taxon>
        <taxon>Bacteroidota</taxon>
        <taxon>Saprospiria</taxon>
        <taxon>Saprospirales</taxon>
        <taxon>Haliscomenobacteraceae</taxon>
        <taxon>Portibacter</taxon>
    </lineage>
</organism>
<keyword evidence="4" id="KW-1185">Reference proteome</keyword>
<protein>
    <recommendedName>
        <fullName evidence="2">Peptidase S74 domain-containing protein</fullName>
    </recommendedName>
</protein>
<evidence type="ECO:0000313" key="4">
    <source>
        <dbReference type="Proteomes" id="UP001156666"/>
    </source>
</evidence>
<dbReference type="RefSeq" id="WP_235291326.1">
    <property type="nucleotide sequence ID" value="NZ_BSOH01000014.1"/>
</dbReference>
<feature type="coiled-coil region" evidence="1">
    <location>
        <begin position="463"/>
        <end position="490"/>
    </location>
</feature>
<comment type="caution">
    <text evidence="3">The sequence shown here is derived from an EMBL/GenBank/DDBJ whole genome shotgun (WGS) entry which is preliminary data.</text>
</comment>
<evidence type="ECO:0000259" key="2">
    <source>
        <dbReference type="PROSITE" id="PS51688"/>
    </source>
</evidence>
<evidence type="ECO:0000256" key="1">
    <source>
        <dbReference type="SAM" id="Coils"/>
    </source>
</evidence>
<dbReference type="Pfam" id="PF13884">
    <property type="entry name" value="Peptidase_S74"/>
    <property type="match status" value="1"/>
</dbReference>
<gene>
    <name evidence="3" type="ORF">GCM10007940_22720</name>
</gene>
<sequence length="506" mass="55424">MQLATPSESHFLRLFSGSDTNFNPYIYWNQNNKLVFGRTTSDFSNISAFLSLDGKTIEVLNTGSSVFLGEGAGSNDDGNSRNNTSVGHFSLHNNVDGNNNTAIGVRAGLGSTNSSSSGNVFIGYQAGDSELGNNKLYIENSSHPDPLIYGEFDNKLLRIYGIQENFGGLDINKGISSGVALSINGDEALWSDGNYFSYGFGSTHNYFGRPVRIGKVEGSSFALADLHVVDNTGIANIMIESYIQDAIIQLAGNTNNATAHWTIRRRNSDGHLQWKHNDLNRMLLTQDGNLGINTLTPDQTIHVNGTSKVSTNLPGTGNFVSTIENLATADNNRYNGLLIRAGVPGANSNNISELLRFESPDNAILGRIQQTSSNSVFFSTTSDRRLKKEIMNTNYGIDELMKITVRDYYWKSDTNNSKLQTGFIAQELYEVFPNAAYQGGENANTDPWGVRNDALIPLLVKGIQEQQDIIQSQNKEISDLKQMVIALKNLVEDDLRSRGDVNPSSN</sequence>
<dbReference type="InterPro" id="IPR030392">
    <property type="entry name" value="S74_ICA"/>
</dbReference>
<evidence type="ECO:0000313" key="3">
    <source>
        <dbReference type="EMBL" id="GLR17657.1"/>
    </source>
</evidence>
<reference evidence="3" key="2">
    <citation type="submission" date="2023-01" db="EMBL/GenBank/DDBJ databases">
        <title>Draft genome sequence of Portibacter lacus strain NBRC 108769.</title>
        <authorList>
            <person name="Sun Q."/>
            <person name="Mori K."/>
        </authorList>
    </citation>
    <scope>NUCLEOTIDE SEQUENCE</scope>
    <source>
        <strain evidence="3">NBRC 108769</strain>
    </source>
</reference>
<accession>A0AA37SPF1</accession>
<keyword evidence="1" id="KW-0175">Coiled coil</keyword>